<dbReference type="STRING" id="1855912.LuPra_00801"/>
<dbReference type="InterPro" id="IPR000326">
    <property type="entry name" value="PAP2/HPO"/>
</dbReference>
<dbReference type="RefSeq" id="WP_157898710.1">
    <property type="nucleotide sequence ID" value="NZ_CP015136.1"/>
</dbReference>
<proteinExistence type="predicted"/>
<gene>
    <name evidence="3" type="ORF">LuPra_00801</name>
</gene>
<dbReference type="EMBL" id="CP015136">
    <property type="protein sequence ID" value="AMY07627.1"/>
    <property type="molecule type" value="Genomic_DNA"/>
</dbReference>
<reference evidence="3 4" key="1">
    <citation type="journal article" date="2016" name="Genome Announc.">
        <title>First Complete Genome Sequence of a Subdivision 6 Acidobacterium Strain.</title>
        <authorList>
            <person name="Huang S."/>
            <person name="Vieira S."/>
            <person name="Bunk B."/>
            <person name="Riedel T."/>
            <person name="Sproer C."/>
            <person name="Overmann J."/>
        </authorList>
    </citation>
    <scope>NUCLEOTIDE SEQUENCE [LARGE SCALE GENOMIC DNA]</scope>
    <source>
        <strain evidence="4">DSM 100886 HEG_-6_39</strain>
    </source>
</reference>
<feature type="signal peptide" evidence="1">
    <location>
        <begin position="1"/>
        <end position="32"/>
    </location>
</feature>
<dbReference type="Pfam" id="PF01569">
    <property type="entry name" value="PAP2"/>
    <property type="match status" value="1"/>
</dbReference>
<dbReference type="Gene3D" id="1.10.606.20">
    <property type="match status" value="1"/>
</dbReference>
<organism evidence="3 4">
    <name type="scientific">Luteitalea pratensis</name>
    <dbReference type="NCBI Taxonomy" id="1855912"/>
    <lineage>
        <taxon>Bacteria</taxon>
        <taxon>Pseudomonadati</taxon>
        <taxon>Acidobacteriota</taxon>
        <taxon>Vicinamibacteria</taxon>
        <taxon>Vicinamibacterales</taxon>
        <taxon>Vicinamibacteraceae</taxon>
        <taxon>Luteitalea</taxon>
    </lineage>
</organism>
<dbReference type="PANTHER" id="PTHR34599:SF1">
    <property type="entry name" value="PHOSPHATIDIC ACID PHOSPHATASE TYPE 2_HALOPEROXIDASE DOMAIN-CONTAINING PROTEIN"/>
    <property type="match status" value="1"/>
</dbReference>
<evidence type="ECO:0000313" key="4">
    <source>
        <dbReference type="Proteomes" id="UP000076079"/>
    </source>
</evidence>
<dbReference type="InterPro" id="IPR052559">
    <property type="entry name" value="V-haloperoxidase"/>
</dbReference>
<name>A0A143PGD7_LUTPR</name>
<accession>A0A143PGD7</accession>
<dbReference type="KEGG" id="abac:LuPra_00801"/>
<feature type="chain" id="PRO_5007511280" evidence="1">
    <location>
        <begin position="33"/>
        <end position="427"/>
    </location>
</feature>
<dbReference type="Proteomes" id="UP000076079">
    <property type="component" value="Chromosome"/>
</dbReference>
<protein>
    <submittedName>
        <fullName evidence="3">PAP2 superfamily protein</fullName>
    </submittedName>
</protein>
<reference evidence="4" key="2">
    <citation type="submission" date="2016-04" db="EMBL/GenBank/DDBJ databases">
        <title>First Complete Genome Sequence of a Subdivision 6 Acidobacterium.</title>
        <authorList>
            <person name="Huang S."/>
            <person name="Vieira S."/>
            <person name="Bunk B."/>
            <person name="Riedel T."/>
            <person name="Sproeer C."/>
            <person name="Overmann J."/>
        </authorList>
    </citation>
    <scope>NUCLEOTIDE SEQUENCE [LARGE SCALE GENOMIC DNA]</scope>
    <source>
        <strain evidence="4">DSM 100886 HEG_-6_39</strain>
    </source>
</reference>
<sequence length="427" mass="44503" precursor="true">MTTRINACVSGKLAVKFLVGILSLSAPAVVRADVVVDWTVIAGNTAGGVNGGARNMAVVSLAMFEAVNAITGDYEPYLGTVSAPDGASPDAAAVAAAYRVLRTYVTAPATVAALDAARAASLAAIPAGQAKDDGIAVGEAAAAAVMTLAASDGSSPAAFFEPLPPATGAWQATPSCPVSAATGLRVGISYQVANMRPLAIPSPRAFRPEPPPAADSYRYYMAQREVMTVGGVASTERPADRTDVARFYNGIGNTFGVRLIAPQLALARGDGLAQNARNFALIAMAVNDAFIASFEAKYHYGLWRPETAIRAGGDDDNGWTAGDTSFMPLITTPCFPSYPSNHASGSSASLEMMRRLYGEAGHDLTLENPALPGVVLHYGALHQILADVSDARVYGGIHFRFDQDAGERLGREVATFVEKAYLRPVHP</sequence>
<evidence type="ECO:0000259" key="2">
    <source>
        <dbReference type="Pfam" id="PF01569"/>
    </source>
</evidence>
<evidence type="ECO:0000313" key="3">
    <source>
        <dbReference type="EMBL" id="AMY07627.1"/>
    </source>
</evidence>
<feature type="domain" description="Phosphatidic acid phosphatase type 2/haloperoxidase" evidence="2">
    <location>
        <begin position="281"/>
        <end position="410"/>
    </location>
</feature>
<dbReference type="PANTHER" id="PTHR34599">
    <property type="entry name" value="PEROXIDASE-RELATED"/>
    <property type="match status" value="1"/>
</dbReference>
<dbReference type="AlphaFoldDB" id="A0A143PGD7"/>
<keyword evidence="1" id="KW-0732">Signal</keyword>
<evidence type="ECO:0000256" key="1">
    <source>
        <dbReference type="SAM" id="SignalP"/>
    </source>
</evidence>
<dbReference type="SUPFAM" id="SSF48317">
    <property type="entry name" value="Acid phosphatase/Vanadium-dependent haloperoxidase"/>
    <property type="match status" value="1"/>
</dbReference>
<dbReference type="OrthoDB" id="7793240at2"/>
<dbReference type="InterPro" id="IPR036938">
    <property type="entry name" value="PAP2/HPO_sf"/>
</dbReference>
<dbReference type="CDD" id="cd03398">
    <property type="entry name" value="PAP2_haloperoxidase"/>
    <property type="match status" value="1"/>
</dbReference>
<keyword evidence="4" id="KW-1185">Reference proteome</keyword>